<dbReference type="AlphaFoldDB" id="A0A0T7ANI1"/>
<evidence type="ECO:0000313" key="2">
    <source>
        <dbReference type="Proteomes" id="UP000217431"/>
    </source>
</evidence>
<dbReference type="Proteomes" id="UP000217431">
    <property type="component" value="Chromosome II"/>
</dbReference>
<proteinExistence type="predicted"/>
<accession>A0A0T7ANI1</accession>
<reference evidence="1 2" key="1">
    <citation type="journal article" date="2016" name="DNA Res.">
        <title>The complete genome sequencing of Prevotella intermedia strain OMA14 and a subsequent fine-scale, intra-species genomic comparison reveal an unusual amplification of conjugative and mobile transposons and identify a novel Prevotella-lineage-specific repeat.</title>
        <authorList>
            <person name="Naito M."/>
            <person name="Ogura Y."/>
            <person name="Itoh T."/>
            <person name="Shoji M."/>
            <person name="Okamoto M."/>
            <person name="Hayashi T."/>
            <person name="Nakayama K."/>
        </authorList>
    </citation>
    <scope>NUCLEOTIDE SEQUENCE [LARGE SCALE GENOMIC DNA]</scope>
    <source>
        <strain evidence="1 2">OMA14</strain>
    </source>
</reference>
<protein>
    <submittedName>
        <fullName evidence="1">Uncharacterized protein</fullName>
    </submittedName>
</protein>
<dbReference type="EMBL" id="AP014598">
    <property type="protein sequence ID" value="BAU18567.1"/>
    <property type="molecule type" value="Genomic_DNA"/>
</dbReference>
<sequence>MNATLFNVEQKARIFCYLANSEYKMRNKYEDFLQSGDCSRTFMTYVIMTNCEEIYRYAHIHVSSSYQQYRDDRWNRARRVDRHYHNIQPST</sequence>
<name>A0A0T7ANI1_PREIN</name>
<organism evidence="1 2">
    <name type="scientific">Prevotella intermedia</name>
    <dbReference type="NCBI Taxonomy" id="28131"/>
    <lineage>
        <taxon>Bacteria</taxon>
        <taxon>Pseudomonadati</taxon>
        <taxon>Bacteroidota</taxon>
        <taxon>Bacteroidia</taxon>
        <taxon>Bacteroidales</taxon>
        <taxon>Prevotellaceae</taxon>
        <taxon>Prevotella</taxon>
    </lineage>
</organism>
<gene>
    <name evidence="1" type="ORF">PIOMA14_II_0062</name>
</gene>
<evidence type="ECO:0000313" key="1">
    <source>
        <dbReference type="EMBL" id="BAU18567.1"/>
    </source>
</evidence>